<gene>
    <name evidence="2" type="ORF">F8O03_10410</name>
</gene>
<keyword evidence="1" id="KW-0812">Transmembrane</keyword>
<evidence type="ECO:0000313" key="3">
    <source>
        <dbReference type="Proteomes" id="UP000490386"/>
    </source>
</evidence>
<proteinExistence type="predicted"/>
<name>A0A7J5B1A6_9MICO</name>
<dbReference type="EMBL" id="WBJX01000003">
    <property type="protein sequence ID" value="KAB1637622.1"/>
    <property type="molecule type" value="Genomic_DNA"/>
</dbReference>
<dbReference type="AlphaFoldDB" id="A0A7J5B1A6"/>
<keyword evidence="1" id="KW-0472">Membrane</keyword>
<dbReference type="Gene3D" id="3.30.70.2330">
    <property type="match status" value="1"/>
</dbReference>
<protein>
    <submittedName>
        <fullName evidence="2">DUF2510 domain-containing protein</fullName>
    </submittedName>
</protein>
<keyword evidence="1" id="KW-1133">Transmembrane helix</keyword>
<dbReference type="Proteomes" id="UP000490386">
    <property type="component" value="Unassembled WGS sequence"/>
</dbReference>
<reference evidence="2 3" key="1">
    <citation type="submission" date="2019-09" db="EMBL/GenBank/DDBJ databases">
        <title>Phylogeny of genus Pseudoclavibacter and closely related genus.</title>
        <authorList>
            <person name="Li Y."/>
        </authorList>
    </citation>
    <scope>NUCLEOTIDE SEQUENCE [LARGE SCALE GENOMIC DNA]</scope>
    <source>
        <strain evidence="2 3">THG-MD12</strain>
    </source>
</reference>
<accession>A0A7J5B1A6</accession>
<dbReference type="OrthoDB" id="5196645at2"/>
<sequence>MTLAPGWHPHPSRPDLQQWWDGKRWREATWPKKVGLQPLARYQPAWPRLDVSNTPQPRYDVVGEAYRAEEILAALGMNRPPVGREVERFMNAELIPEPDNPHSQSGLAISVRINDHVVGYISEEDAPLLAPHIHRVIASGYVPVTRARVWGATRQSRNGVRFNSAIRLAYSPTSAGEPINSPPGHPCVVLPRGRTLQVTGEEQYLHVLGEYLTLAPRTAVLVTLHRQDFLTKTGLERSVVEVRLDGETVGNLSPAMSKQLLPVIDHLFEAGNYWTAALGSLQGNSLSIELKLDVAKTETLTDEWIESPHRQPPQLVPVSTNYRVPPAFRRARTIEPAPQPKGIGCLAWVGILIGALLLAVFLAPFGSLLSMAIIVLGFAWSNYQKKQPPTLVGQHTPGTAD</sequence>
<keyword evidence="3" id="KW-1185">Reference proteome</keyword>
<evidence type="ECO:0000256" key="1">
    <source>
        <dbReference type="SAM" id="Phobius"/>
    </source>
</evidence>
<comment type="caution">
    <text evidence="2">The sequence shown here is derived from an EMBL/GenBank/DDBJ whole genome shotgun (WGS) entry which is preliminary data.</text>
</comment>
<evidence type="ECO:0000313" key="2">
    <source>
        <dbReference type="EMBL" id="KAB1637622.1"/>
    </source>
</evidence>
<feature type="transmembrane region" description="Helical" evidence="1">
    <location>
        <begin position="346"/>
        <end position="379"/>
    </location>
</feature>
<dbReference type="RefSeq" id="WP_151423815.1">
    <property type="nucleotide sequence ID" value="NZ_WBJX01000003.1"/>
</dbReference>
<organism evidence="2 3">
    <name type="scientific">Pseudoclavibacter terrae</name>
    <dbReference type="NCBI Taxonomy" id="1530195"/>
    <lineage>
        <taxon>Bacteria</taxon>
        <taxon>Bacillati</taxon>
        <taxon>Actinomycetota</taxon>
        <taxon>Actinomycetes</taxon>
        <taxon>Micrococcales</taxon>
        <taxon>Microbacteriaceae</taxon>
        <taxon>Pseudoclavibacter</taxon>
    </lineage>
</organism>